<gene>
    <name evidence="6" type="ordered locus">Metok_1099</name>
</gene>
<dbReference type="NCBIfam" id="TIGR00975">
    <property type="entry name" value="3a0107s03"/>
    <property type="match status" value="1"/>
</dbReference>
<dbReference type="GO" id="GO:0035435">
    <property type="term" value="P:phosphate ion transmembrane transport"/>
    <property type="evidence" value="ECO:0007669"/>
    <property type="project" value="InterPro"/>
</dbReference>
<keyword evidence="3 4" id="KW-0592">Phosphate transport</keyword>
<dbReference type="InterPro" id="IPR005673">
    <property type="entry name" value="ABC_phos-bd_PstS"/>
</dbReference>
<dbReference type="RefSeq" id="WP_013867252.1">
    <property type="nucleotide sequence ID" value="NC_015636.1"/>
</dbReference>
<dbReference type="Gene3D" id="3.40.190.10">
    <property type="entry name" value="Periplasmic binding protein-like II"/>
    <property type="match status" value="2"/>
</dbReference>
<dbReference type="GeneID" id="10773255"/>
<evidence type="ECO:0000256" key="2">
    <source>
        <dbReference type="ARBA" id="ARBA00022448"/>
    </source>
</evidence>
<dbReference type="Proteomes" id="UP000009296">
    <property type="component" value="Chromosome"/>
</dbReference>
<dbReference type="SUPFAM" id="SSF53850">
    <property type="entry name" value="Periplasmic binding protein-like II"/>
    <property type="match status" value="1"/>
</dbReference>
<evidence type="ECO:0000313" key="6">
    <source>
        <dbReference type="EMBL" id="AEH07068.1"/>
    </source>
</evidence>
<name>F8ANL2_METOI</name>
<dbReference type="InterPro" id="IPR050962">
    <property type="entry name" value="Phosphate-bind_PstS"/>
</dbReference>
<dbReference type="Pfam" id="PF12849">
    <property type="entry name" value="PBP_like_2"/>
    <property type="match status" value="1"/>
</dbReference>
<dbReference type="EMBL" id="CP002792">
    <property type="protein sequence ID" value="AEH07068.1"/>
    <property type="molecule type" value="Genomic_DNA"/>
</dbReference>
<evidence type="ECO:0000256" key="4">
    <source>
        <dbReference type="PIRNR" id="PIRNR002756"/>
    </source>
</evidence>
<dbReference type="PIRSF" id="PIRSF002756">
    <property type="entry name" value="PstS"/>
    <property type="match status" value="1"/>
</dbReference>
<dbReference type="GO" id="GO:0042301">
    <property type="term" value="F:phosphate ion binding"/>
    <property type="evidence" value="ECO:0007669"/>
    <property type="project" value="InterPro"/>
</dbReference>
<comment type="similarity">
    <text evidence="1 4">Belongs to the PstS family.</text>
</comment>
<evidence type="ECO:0000256" key="3">
    <source>
        <dbReference type="ARBA" id="ARBA00022592"/>
    </source>
</evidence>
<dbReference type="eggNOG" id="arCOG00213">
    <property type="taxonomic scope" value="Archaea"/>
</dbReference>
<evidence type="ECO:0000259" key="5">
    <source>
        <dbReference type="Pfam" id="PF12849"/>
    </source>
</evidence>
<evidence type="ECO:0000256" key="1">
    <source>
        <dbReference type="ARBA" id="ARBA00008725"/>
    </source>
</evidence>
<dbReference type="PROSITE" id="PS51257">
    <property type="entry name" value="PROKAR_LIPOPROTEIN"/>
    <property type="match status" value="1"/>
</dbReference>
<dbReference type="AlphaFoldDB" id="F8ANL2"/>
<dbReference type="OrthoDB" id="10255at2157"/>
<dbReference type="PANTHER" id="PTHR42996">
    <property type="entry name" value="PHOSPHATE-BINDING PROTEIN PSTS"/>
    <property type="match status" value="1"/>
</dbReference>
<protein>
    <recommendedName>
        <fullName evidence="4">Phosphate-binding protein</fullName>
    </recommendedName>
</protein>
<dbReference type="KEGG" id="mok:Metok_1099"/>
<dbReference type="CDD" id="cd13565">
    <property type="entry name" value="PBP2_PstS"/>
    <property type="match status" value="1"/>
</dbReference>
<accession>F8ANL2</accession>
<dbReference type="PANTHER" id="PTHR42996:SF1">
    <property type="entry name" value="PHOSPHATE-BINDING PROTEIN PSTS"/>
    <property type="match status" value="1"/>
</dbReference>
<organism evidence="6 7">
    <name type="scientific">Methanothermococcus okinawensis (strain DSM 14208 / JCM 11175 / IH1)</name>
    <dbReference type="NCBI Taxonomy" id="647113"/>
    <lineage>
        <taxon>Archaea</taxon>
        <taxon>Methanobacteriati</taxon>
        <taxon>Methanobacteriota</taxon>
        <taxon>Methanomada group</taxon>
        <taxon>Methanococci</taxon>
        <taxon>Methanococcales</taxon>
        <taxon>Methanococcaceae</taxon>
        <taxon>Methanothermococcus</taxon>
    </lineage>
</organism>
<dbReference type="HOGENOM" id="CLU_034528_1_2_2"/>
<sequence length="379" mass="41056">MKKILALVLGICLIVPIVSLAGCVGGGNSQSSEQQSSASSATKTISLRTTGATFPKYQIQKWIEDYQKTHPNVKIEYEGGGSGHGQEVFLKGLTDIGRSDPPVKKSMWDRFTATGDQPLQFPEIVGAVVVSYNIPELGDKPLKLDPNTLSDIFSGKIKYWDNSKIKALNPGVNLPHKEITVIHRSDASGTTEIFTTYLSVASTNWPDSLVGKLVDWPADKQGRGTAGKGNPGVVAILKNTPYSIAYTELSYAIEEKLPVAALKNKNGKFVVPDSKSIPAAVTGVKSKIPNPTEGYKEDLKQMLNAPGDDSYPIVAFTHILVWENKNGKHYSPEKAKAIKDFLTWVLTEGQKPEHWAPGYVGLPKSVANIGLNAVNSIKE</sequence>
<keyword evidence="2 4" id="KW-0813">Transport</keyword>
<proteinExistence type="inferred from homology"/>
<dbReference type="STRING" id="647113.Metok_1099"/>
<evidence type="ECO:0000313" key="7">
    <source>
        <dbReference type="Proteomes" id="UP000009296"/>
    </source>
</evidence>
<feature type="domain" description="PBP" evidence="5">
    <location>
        <begin position="38"/>
        <end position="347"/>
    </location>
</feature>
<reference evidence="6" key="1">
    <citation type="submission" date="2011-05" db="EMBL/GenBank/DDBJ databases">
        <title>Complete sequence of chromosome of Methanothermococcus okinawensis IH1.</title>
        <authorList>
            <consortium name="US DOE Joint Genome Institute"/>
            <person name="Lucas S."/>
            <person name="Han J."/>
            <person name="Lapidus A."/>
            <person name="Cheng J.-F."/>
            <person name="Goodwin L."/>
            <person name="Pitluck S."/>
            <person name="Peters L."/>
            <person name="Mikhailova N."/>
            <person name="Held B."/>
            <person name="Han C."/>
            <person name="Tapia R."/>
            <person name="Land M."/>
            <person name="Hauser L."/>
            <person name="Kyrpides N."/>
            <person name="Ivanova N."/>
            <person name="Pagani I."/>
            <person name="Sieprawska-Lupa M."/>
            <person name="Takai K."/>
            <person name="Miyazaki J."/>
            <person name="Whitman W."/>
            <person name="Woyke T."/>
        </authorList>
    </citation>
    <scope>NUCLEOTIDE SEQUENCE</scope>
    <source>
        <strain evidence="6">IH1</strain>
    </source>
</reference>
<keyword evidence="7" id="KW-1185">Reference proteome</keyword>
<dbReference type="GO" id="GO:0043190">
    <property type="term" value="C:ATP-binding cassette (ABC) transporter complex"/>
    <property type="evidence" value="ECO:0007669"/>
    <property type="project" value="InterPro"/>
</dbReference>
<dbReference type="InterPro" id="IPR024370">
    <property type="entry name" value="PBP_domain"/>
</dbReference>